<name>A0A7W5V6R8_9ACTN</name>
<comment type="caution">
    <text evidence="1">The sequence shown here is derived from an EMBL/GenBank/DDBJ whole genome shotgun (WGS) entry which is preliminary data.</text>
</comment>
<dbReference type="AlphaFoldDB" id="A0A7W5V6R8"/>
<dbReference type="GeneID" id="95388452"/>
<reference evidence="1 2" key="1">
    <citation type="submission" date="2020-08" db="EMBL/GenBank/DDBJ databases">
        <title>Sequencing the genomes of 1000 actinobacteria strains.</title>
        <authorList>
            <person name="Klenk H.-P."/>
        </authorList>
    </citation>
    <scope>NUCLEOTIDE SEQUENCE [LARGE SCALE GENOMIC DNA]</scope>
    <source>
        <strain evidence="1 2">DSM 44320</strain>
    </source>
</reference>
<organism evidence="1 2">
    <name type="scientific">Nonomuraea dietziae</name>
    <dbReference type="NCBI Taxonomy" id="65515"/>
    <lineage>
        <taxon>Bacteria</taxon>
        <taxon>Bacillati</taxon>
        <taxon>Actinomycetota</taxon>
        <taxon>Actinomycetes</taxon>
        <taxon>Streptosporangiales</taxon>
        <taxon>Streptosporangiaceae</taxon>
        <taxon>Nonomuraea</taxon>
    </lineage>
</organism>
<keyword evidence="2" id="KW-1185">Reference proteome</keyword>
<protein>
    <submittedName>
        <fullName evidence="1">Uncharacterized protein</fullName>
    </submittedName>
</protein>
<dbReference type="EMBL" id="JACIBV010000001">
    <property type="protein sequence ID" value="MBB3726070.1"/>
    <property type="molecule type" value="Genomic_DNA"/>
</dbReference>
<dbReference type="Proteomes" id="UP000579945">
    <property type="component" value="Unassembled WGS sequence"/>
</dbReference>
<evidence type="ECO:0000313" key="2">
    <source>
        <dbReference type="Proteomes" id="UP000579945"/>
    </source>
</evidence>
<sequence>MQLRGAYGVVGSVVEVIRRSKPAFFGYLVNLNGKPVELAGTDVVEPPRPLLEESRRWQEDLLGWEHVALLDDARLAQLRMEWTEVYKALAKLRPDMIPHRGDGVQPVHRVSIRKTTERYEAWSSNGAHLRVRERHSWWLRCPCGHVEVTESSQRPFTNTKGQEPQPAPALICWVWLTVGQGLIACF</sequence>
<gene>
    <name evidence="1" type="ORF">FHR33_001930</name>
</gene>
<dbReference type="RefSeq" id="WP_183645570.1">
    <property type="nucleotide sequence ID" value="NZ_JACIBV010000001.1"/>
</dbReference>
<evidence type="ECO:0000313" key="1">
    <source>
        <dbReference type="EMBL" id="MBB3726070.1"/>
    </source>
</evidence>
<proteinExistence type="predicted"/>
<accession>A0A7W5V6R8</accession>